<keyword evidence="2" id="KW-0812">Transmembrane</keyword>
<evidence type="ECO:0000313" key="3">
    <source>
        <dbReference type="EMBL" id="SCE79101.1"/>
    </source>
</evidence>
<keyword evidence="2" id="KW-0472">Membrane</keyword>
<dbReference type="Proteomes" id="UP000198228">
    <property type="component" value="Chromosome I"/>
</dbReference>
<organism evidence="3 4">
    <name type="scientific">Micromonospora purpureochromogenes</name>
    <dbReference type="NCBI Taxonomy" id="47872"/>
    <lineage>
        <taxon>Bacteria</taxon>
        <taxon>Bacillati</taxon>
        <taxon>Actinomycetota</taxon>
        <taxon>Actinomycetes</taxon>
        <taxon>Micromonosporales</taxon>
        <taxon>Micromonosporaceae</taxon>
        <taxon>Micromonospora</taxon>
    </lineage>
</organism>
<evidence type="ECO:0000256" key="1">
    <source>
        <dbReference type="SAM" id="MobiDB-lite"/>
    </source>
</evidence>
<keyword evidence="2" id="KW-1133">Transmembrane helix</keyword>
<protein>
    <submittedName>
        <fullName evidence="3">Uncharacterized protein</fullName>
    </submittedName>
</protein>
<name>A0A1C4V5L7_9ACTN</name>
<dbReference type="EMBL" id="LT607410">
    <property type="protein sequence ID" value="SCE79101.1"/>
    <property type="molecule type" value="Genomic_DNA"/>
</dbReference>
<feature type="transmembrane region" description="Helical" evidence="2">
    <location>
        <begin position="12"/>
        <end position="29"/>
    </location>
</feature>
<dbReference type="AlphaFoldDB" id="A0A1C4V5L7"/>
<feature type="transmembrane region" description="Helical" evidence="2">
    <location>
        <begin position="35"/>
        <end position="58"/>
    </location>
</feature>
<sequence length="106" mass="10645">MGRILRPGPRAVAAVASLGAVAVLVTLLVRHPANILTVGLALLCVLLATVAGTAVAALREQPSTTGVTPPGPPDAGPPVLDADTLDALDSAAVRAKLEGLDDLRDR</sequence>
<gene>
    <name evidence="3" type="ORF">GA0074696_0880</name>
</gene>
<reference evidence="3 4" key="1">
    <citation type="submission" date="2016-06" db="EMBL/GenBank/DDBJ databases">
        <authorList>
            <person name="Kjaerup R.B."/>
            <person name="Dalgaard T.S."/>
            <person name="Juul-Madsen H.R."/>
        </authorList>
    </citation>
    <scope>NUCLEOTIDE SEQUENCE [LARGE SCALE GENOMIC DNA]</scope>
    <source>
        <strain evidence="3 4">DSM 43821</strain>
    </source>
</reference>
<accession>A0A1C4V5L7</accession>
<dbReference type="RefSeq" id="WP_157745821.1">
    <property type="nucleotide sequence ID" value="NZ_LT607410.1"/>
</dbReference>
<feature type="region of interest" description="Disordered" evidence="1">
    <location>
        <begin position="61"/>
        <end position="81"/>
    </location>
</feature>
<evidence type="ECO:0000256" key="2">
    <source>
        <dbReference type="SAM" id="Phobius"/>
    </source>
</evidence>
<proteinExistence type="predicted"/>
<evidence type="ECO:0000313" key="4">
    <source>
        <dbReference type="Proteomes" id="UP000198228"/>
    </source>
</evidence>